<dbReference type="SMART" id="SM00729">
    <property type="entry name" value="Elp3"/>
    <property type="match status" value="1"/>
</dbReference>
<dbReference type="InterPro" id="IPR058240">
    <property type="entry name" value="rSAM_sf"/>
</dbReference>
<dbReference type="SFLD" id="SFLDS00029">
    <property type="entry name" value="Radical_SAM"/>
    <property type="match status" value="1"/>
</dbReference>
<dbReference type="EMBL" id="LR797824">
    <property type="protein sequence ID" value="CAB4241663.1"/>
    <property type="molecule type" value="Genomic_DNA"/>
</dbReference>
<dbReference type="GO" id="GO:0046872">
    <property type="term" value="F:metal ion binding"/>
    <property type="evidence" value="ECO:0007669"/>
    <property type="project" value="UniProtKB-KW"/>
</dbReference>
<dbReference type="Gene3D" id="3.80.30.20">
    <property type="entry name" value="tm_1862 like domain"/>
    <property type="match status" value="1"/>
</dbReference>
<dbReference type="InterPro" id="IPR007197">
    <property type="entry name" value="rSAM"/>
</dbReference>
<evidence type="ECO:0000256" key="2">
    <source>
        <dbReference type="ARBA" id="ARBA00022691"/>
    </source>
</evidence>
<keyword evidence="4" id="KW-0408">Iron</keyword>
<keyword evidence="2" id="KW-0949">S-adenosyl-L-methionine</keyword>
<dbReference type="PANTHER" id="PTHR43409">
    <property type="entry name" value="ANAEROBIC MAGNESIUM-PROTOPORPHYRIN IX MONOMETHYL ESTER CYCLASE-RELATED"/>
    <property type="match status" value="1"/>
</dbReference>
<feature type="domain" description="Radical SAM core" evidence="6">
    <location>
        <begin position="208"/>
        <end position="422"/>
    </location>
</feature>
<evidence type="ECO:0000256" key="4">
    <source>
        <dbReference type="ARBA" id="ARBA00023004"/>
    </source>
</evidence>
<proteinExistence type="predicted"/>
<comment type="cofactor">
    <cofactor evidence="1">
        <name>[4Fe-4S] cluster</name>
        <dbReference type="ChEBI" id="CHEBI:49883"/>
    </cofactor>
</comment>
<name>A0A6J5TA44_9CAUD</name>
<keyword evidence="3" id="KW-0479">Metal-binding</keyword>
<sequence length="514" mass="58966">MAQIIICAGIAVVPYLRPVGPYQLANVLRQQGYTVQVIDQYPWIAHLGVDTAIKLFDKFVGPDTLWIGYSSTWFKRIDTLAAGPDDHLPGGVMKDPEDFRTNTLLFTDEELYRIKDFVLNKNPNVKFVLGGGRAPAGRRGVGRPLIDYYIEGYADNTVVRFSEWCKDTTQPINALENKDGSKSIIDDHKATGFDYHNFKFRWHDSDFVNKDETLPMEIARGCIFNCAFCSYPLNGRKKMDYLKNPEVLREQFIDNYNRFNTTRYFFLDDTFNDSVEKLQILHDEVFAKLPFKIKFGAFMRLDLLHAHPETIPLLRDMGVSGVFLGIESLNLEANKAIGKGIGQERIIETLTTLSREWPDAILDGQFIMGLPNDSEETIRAWLDILLTPEFPLTAAKIEPLHLDSRKVKDNIWVSKFESNPAQYGYTFPMADKGMYWVNNKGFSLGDAIRIKKEYGKRWKIKERPAWMGDYGTMNIGISADQLEARKFMKADYKTSDREVRIAFVKRYIDKLLAS</sequence>
<dbReference type="SUPFAM" id="SSF102114">
    <property type="entry name" value="Radical SAM enzymes"/>
    <property type="match status" value="1"/>
</dbReference>
<dbReference type="SFLD" id="SFLDG01082">
    <property type="entry name" value="B12-binding_domain_containing"/>
    <property type="match status" value="1"/>
</dbReference>
<evidence type="ECO:0000256" key="3">
    <source>
        <dbReference type="ARBA" id="ARBA00022723"/>
    </source>
</evidence>
<reference evidence="7" key="1">
    <citation type="submission" date="2020-05" db="EMBL/GenBank/DDBJ databases">
        <authorList>
            <person name="Chiriac C."/>
            <person name="Salcher M."/>
            <person name="Ghai R."/>
            <person name="Kavagutti S V."/>
        </authorList>
    </citation>
    <scope>NUCLEOTIDE SEQUENCE</scope>
</reference>
<organism evidence="7">
    <name type="scientific">uncultured Caudovirales phage</name>
    <dbReference type="NCBI Taxonomy" id="2100421"/>
    <lineage>
        <taxon>Viruses</taxon>
        <taxon>Duplodnaviria</taxon>
        <taxon>Heunggongvirae</taxon>
        <taxon>Uroviricota</taxon>
        <taxon>Caudoviricetes</taxon>
        <taxon>Peduoviridae</taxon>
        <taxon>Maltschvirus</taxon>
        <taxon>Maltschvirus maltsch</taxon>
    </lineage>
</organism>
<dbReference type="InterPro" id="IPR023404">
    <property type="entry name" value="rSAM_horseshoe"/>
</dbReference>
<dbReference type="InterPro" id="IPR006638">
    <property type="entry name" value="Elp3/MiaA/NifB-like_rSAM"/>
</dbReference>
<dbReference type="GO" id="GO:0003824">
    <property type="term" value="F:catalytic activity"/>
    <property type="evidence" value="ECO:0007669"/>
    <property type="project" value="InterPro"/>
</dbReference>
<evidence type="ECO:0000259" key="6">
    <source>
        <dbReference type="PROSITE" id="PS51918"/>
    </source>
</evidence>
<evidence type="ECO:0000256" key="5">
    <source>
        <dbReference type="ARBA" id="ARBA00023014"/>
    </source>
</evidence>
<dbReference type="PANTHER" id="PTHR43409:SF15">
    <property type="entry name" value="PUTATIVE-RELATED"/>
    <property type="match status" value="1"/>
</dbReference>
<accession>A0A6J5TA44</accession>
<dbReference type="PROSITE" id="PS51918">
    <property type="entry name" value="RADICAL_SAM"/>
    <property type="match status" value="1"/>
</dbReference>
<dbReference type="CDD" id="cd01335">
    <property type="entry name" value="Radical_SAM"/>
    <property type="match status" value="1"/>
</dbReference>
<dbReference type="GO" id="GO:0051536">
    <property type="term" value="F:iron-sulfur cluster binding"/>
    <property type="evidence" value="ECO:0007669"/>
    <property type="project" value="UniProtKB-KW"/>
</dbReference>
<dbReference type="Pfam" id="PF04055">
    <property type="entry name" value="Radical_SAM"/>
    <property type="match status" value="1"/>
</dbReference>
<evidence type="ECO:0000313" key="7">
    <source>
        <dbReference type="EMBL" id="CAB4241663.1"/>
    </source>
</evidence>
<protein>
    <submittedName>
        <fullName evidence="7">BchE, magnesium-protoporphyrin IX monomethyl ester anaerobic oxidative cyclase</fullName>
    </submittedName>
</protein>
<dbReference type="InterPro" id="IPR051198">
    <property type="entry name" value="BchE-like"/>
</dbReference>
<keyword evidence="5" id="KW-0411">Iron-sulfur</keyword>
<evidence type="ECO:0000256" key="1">
    <source>
        <dbReference type="ARBA" id="ARBA00001966"/>
    </source>
</evidence>
<gene>
    <name evidence="7" type="ORF">UFOVP71_201</name>
</gene>